<dbReference type="AlphaFoldDB" id="A0A809RNE3"/>
<reference evidence="2" key="1">
    <citation type="submission" date="2019-11" db="EMBL/GenBank/DDBJ databases">
        <title>Isolation and characterization of a novel species in the genus Sulfuriferula.</title>
        <authorList>
            <person name="Mochizuki J."/>
            <person name="Kojima H."/>
            <person name="Fukui M."/>
        </authorList>
    </citation>
    <scope>NUCLEOTIDE SEQUENCE [LARGE SCALE GENOMIC DNA]</scope>
    <source>
        <strain evidence="2">SGTM</strain>
    </source>
</reference>
<proteinExistence type="predicted"/>
<accession>A0A809RNE3</accession>
<dbReference type="EMBL" id="AP021881">
    <property type="protein sequence ID" value="BBP00331.1"/>
    <property type="molecule type" value="Genomic_DNA"/>
</dbReference>
<protein>
    <submittedName>
        <fullName evidence="1">Uncharacterized protein</fullName>
    </submittedName>
</protein>
<name>A0A809RNE3_9PROT</name>
<dbReference type="KEGG" id="sniv:SFSGTM_10390"/>
<gene>
    <name evidence="1" type="ORF">SFSGTM_10390</name>
</gene>
<evidence type="ECO:0000313" key="2">
    <source>
        <dbReference type="Proteomes" id="UP000463939"/>
    </source>
</evidence>
<dbReference type="Proteomes" id="UP000463939">
    <property type="component" value="Chromosome"/>
</dbReference>
<organism evidence="1 2">
    <name type="scientific">Sulfuriferula nivalis</name>
    <dbReference type="NCBI Taxonomy" id="2675298"/>
    <lineage>
        <taxon>Bacteria</taxon>
        <taxon>Pseudomonadati</taxon>
        <taxon>Pseudomonadota</taxon>
        <taxon>Betaproteobacteria</taxon>
        <taxon>Nitrosomonadales</taxon>
        <taxon>Sulfuricellaceae</taxon>
        <taxon>Sulfuriferula</taxon>
    </lineage>
</organism>
<keyword evidence="2" id="KW-1185">Reference proteome</keyword>
<sequence length="66" mass="7390">MLQVSSAHIVAALQKCLNFEPTINYCLSPDASSLAAILAEMNYFKQEIRTIESLSSGQQEVVMRWL</sequence>
<evidence type="ECO:0000313" key="1">
    <source>
        <dbReference type="EMBL" id="BBP00331.1"/>
    </source>
</evidence>